<accession>E0S2M1</accession>
<gene>
    <name evidence="1" type="ordered locus">bpr_I1250</name>
</gene>
<dbReference type="Gene3D" id="2.130.10.10">
    <property type="entry name" value="YVTN repeat-like/Quinoprotein amine dehydrogenase"/>
    <property type="match status" value="1"/>
</dbReference>
<proteinExistence type="predicted"/>
<dbReference type="RefSeq" id="WP_013280642.1">
    <property type="nucleotide sequence ID" value="NC_014387.1"/>
</dbReference>
<sequence>MNGEYEKRSRMGKVLTIVFILAVATFLCTTIENNKKKSNDEKNSYGVVKNAQVTDVREPRLYMYNKILVSESGATSDFFTEFRDVKISFSYDHKRAAVTADDELFYVDGQLIPLALCNMVKDYGQISKDGGYILYWNVSWNSVIVYDIDRNEDIKVAHGMNQESKYAISSNGKYVTLFCDNKTRIIPCGQRAVTTPVSDDKLIPIAVSDDGERAFYYTTYKRLDKTWVYSFHDGQLTEIAELDGANRWTFVVNEDCTDIYMNGSVLWYYNTRKDKLRRILGQRANEVYFSKEVSQVFDGHDRVRIVDLPTLEGCLIDAYRGNFWFYDAGKDAIRVSEDDEKCENYRIRDKELEYLTIKDEYVYKVTLSGNHKIEEKIVELEYKARNVIANGDFSAIWFIDTDNCLHKYQNGHMYDFGDTGHDDAILKYVSCEKKLYYIKNGSVLALDELTDEKTIVAERCRTRNDLSSDYGNFVGYTDFSGRKVIVIFGNIILGDE</sequence>
<dbReference type="SUPFAM" id="SSF82171">
    <property type="entry name" value="DPP6 N-terminal domain-like"/>
    <property type="match status" value="1"/>
</dbReference>
<protein>
    <submittedName>
        <fullName evidence="1">Uncharacterized protein</fullName>
    </submittedName>
</protein>
<dbReference type="EMBL" id="CP001810">
    <property type="protein sequence ID" value="ADL33988.1"/>
    <property type="molecule type" value="Genomic_DNA"/>
</dbReference>
<dbReference type="InterPro" id="IPR015943">
    <property type="entry name" value="WD40/YVTN_repeat-like_dom_sf"/>
</dbReference>
<dbReference type="HOGENOM" id="CLU_549453_0_0_9"/>
<reference evidence="1 2" key="1">
    <citation type="journal article" date="2010" name="PLoS ONE">
        <title>The glycobiome of the rumen bacterium Butyrivibrio proteoclasticus B316(T) highlights adaptation to a polysaccharide-rich environment.</title>
        <authorList>
            <person name="Kelly W.J."/>
            <person name="Leahy S.C."/>
            <person name="Altermann E."/>
            <person name="Yeoman C.J."/>
            <person name="Dunne J.C."/>
            <person name="Kong Z."/>
            <person name="Pacheco D.M."/>
            <person name="Li D."/>
            <person name="Noel S.J."/>
            <person name="Moon C.D."/>
            <person name="Cookson A.L."/>
            <person name="Attwood G.T."/>
        </authorList>
    </citation>
    <scope>NUCLEOTIDE SEQUENCE [LARGE SCALE GENOMIC DNA]</scope>
    <source>
        <strain evidence="2">ATCC 51982 / DSM 14932 / B316</strain>
    </source>
</reference>
<dbReference type="STRING" id="515622.bpr_I1250"/>
<evidence type="ECO:0000313" key="1">
    <source>
        <dbReference type="EMBL" id="ADL33988.1"/>
    </source>
</evidence>
<dbReference type="Proteomes" id="UP000001299">
    <property type="component" value="Chromosome 1"/>
</dbReference>
<dbReference type="KEGG" id="bpb:bpr_I1250"/>
<organism evidence="1 2">
    <name type="scientific">Butyrivibrio proteoclasticus (strain ATCC 51982 / DSM 14932 / B316)</name>
    <name type="common">Clostridium proteoclasticum</name>
    <dbReference type="NCBI Taxonomy" id="515622"/>
    <lineage>
        <taxon>Bacteria</taxon>
        <taxon>Bacillati</taxon>
        <taxon>Bacillota</taxon>
        <taxon>Clostridia</taxon>
        <taxon>Lachnospirales</taxon>
        <taxon>Lachnospiraceae</taxon>
        <taxon>Butyrivibrio</taxon>
    </lineage>
</organism>
<name>E0S2M1_BUTPB</name>
<evidence type="ECO:0000313" key="2">
    <source>
        <dbReference type="Proteomes" id="UP000001299"/>
    </source>
</evidence>
<dbReference type="AlphaFoldDB" id="E0S2M1"/>
<keyword evidence="2" id="KW-1185">Reference proteome</keyword>
<dbReference type="eggNOG" id="ENOG5030F4U">
    <property type="taxonomic scope" value="Bacteria"/>
</dbReference>